<proteinExistence type="predicted"/>
<comment type="caution">
    <text evidence="3">The sequence shown here is derived from an EMBL/GenBank/DDBJ whole genome shotgun (WGS) entry which is preliminary data.</text>
</comment>
<feature type="region of interest" description="Disordered" evidence="1">
    <location>
        <begin position="212"/>
        <end position="235"/>
    </location>
</feature>
<reference evidence="3 4" key="1">
    <citation type="submission" date="2019-07" db="EMBL/GenBank/DDBJ databases">
        <title>Genome assembly of two rare yeast pathogens: Diutina rugosa and Trichomonascus ciferrii.</title>
        <authorList>
            <person name="Mixao V."/>
            <person name="Saus E."/>
            <person name="Hansen A."/>
            <person name="Lass-Flor C."/>
            <person name="Gabaldon T."/>
        </authorList>
    </citation>
    <scope>NUCLEOTIDE SEQUENCE [LARGE SCALE GENOMIC DNA]</scope>
    <source>
        <strain evidence="3 4">CBS 613</strain>
    </source>
</reference>
<feature type="compositionally biased region" description="Low complexity" evidence="1">
    <location>
        <begin position="11"/>
        <end position="24"/>
    </location>
</feature>
<sequence>MRGLFQKSKSPPKANATIPTTNTPITPPATPITNPSTPTTHAIPHTTKAPIAVPQTPSKTETTDPSQIDEAKLKNHPILKRVPRFLQKYCIRFIDAPFSHVTAFLILHELTAIVPLVGIWWVLHKYNFSIPLDLPSWAIDKGTKIIDKSLESVDFSKFSLNDKWRIISEGAYAYVIVKFLLPVRVFISLALMPWFAKTFVVPFTSLFSRKKKSATSKSTTTTPEVKPKPVTKPRL</sequence>
<dbReference type="InterPro" id="IPR018811">
    <property type="entry name" value="MRX11"/>
</dbReference>
<feature type="compositionally biased region" description="Low complexity" evidence="1">
    <location>
        <begin position="215"/>
        <end position="224"/>
    </location>
</feature>
<dbReference type="VEuPathDB" id="FungiDB:DIURU_000301"/>
<accession>A0A642UYP6</accession>
<organism evidence="3 4">
    <name type="scientific">Diutina rugosa</name>
    <name type="common">Yeast</name>
    <name type="synonym">Candida rugosa</name>
    <dbReference type="NCBI Taxonomy" id="5481"/>
    <lineage>
        <taxon>Eukaryota</taxon>
        <taxon>Fungi</taxon>
        <taxon>Dikarya</taxon>
        <taxon>Ascomycota</taxon>
        <taxon>Saccharomycotina</taxon>
        <taxon>Pichiomycetes</taxon>
        <taxon>Debaryomycetaceae</taxon>
        <taxon>Diutina</taxon>
    </lineage>
</organism>
<feature type="transmembrane region" description="Helical" evidence="2">
    <location>
        <begin position="185"/>
        <end position="207"/>
    </location>
</feature>
<feature type="compositionally biased region" description="Low complexity" evidence="1">
    <location>
        <begin position="31"/>
        <end position="40"/>
    </location>
</feature>
<keyword evidence="2" id="KW-0472">Membrane</keyword>
<evidence type="ECO:0000256" key="1">
    <source>
        <dbReference type="SAM" id="MobiDB-lite"/>
    </source>
</evidence>
<protein>
    <submittedName>
        <fullName evidence="3">Uncharacterized protein</fullName>
    </submittedName>
</protein>
<dbReference type="AlphaFoldDB" id="A0A642UYP6"/>
<dbReference type="Pfam" id="PF10306">
    <property type="entry name" value="FLILHELTA"/>
    <property type="match status" value="1"/>
</dbReference>
<evidence type="ECO:0000313" key="4">
    <source>
        <dbReference type="Proteomes" id="UP000449547"/>
    </source>
</evidence>
<feature type="transmembrane region" description="Helical" evidence="2">
    <location>
        <begin position="101"/>
        <end position="123"/>
    </location>
</feature>
<dbReference type="Proteomes" id="UP000449547">
    <property type="component" value="Unassembled WGS sequence"/>
</dbReference>
<name>A0A642UYP6_DIURU</name>
<dbReference type="PANTHER" id="PTHR28002:SF1">
    <property type="entry name" value="MIOREX COMPLEX COMPONENT 11"/>
    <property type="match status" value="1"/>
</dbReference>
<dbReference type="RefSeq" id="XP_034014823.1">
    <property type="nucleotide sequence ID" value="XM_034155725.1"/>
</dbReference>
<keyword evidence="2" id="KW-1133">Transmembrane helix</keyword>
<evidence type="ECO:0000256" key="2">
    <source>
        <dbReference type="SAM" id="Phobius"/>
    </source>
</evidence>
<feature type="compositionally biased region" description="Polar residues" evidence="1">
    <location>
        <begin position="55"/>
        <end position="66"/>
    </location>
</feature>
<dbReference type="OrthoDB" id="5580261at2759"/>
<keyword evidence="4" id="KW-1185">Reference proteome</keyword>
<dbReference type="OMA" id="YAYVIVK"/>
<gene>
    <name evidence="3" type="ORF">DIURU_000301</name>
</gene>
<dbReference type="PANTHER" id="PTHR28002">
    <property type="entry name" value="MIOREX COMPLEX COMPONENT 11"/>
    <property type="match status" value="1"/>
</dbReference>
<evidence type="ECO:0000313" key="3">
    <source>
        <dbReference type="EMBL" id="KAA8907891.1"/>
    </source>
</evidence>
<dbReference type="GO" id="GO:0005739">
    <property type="term" value="C:mitochondrion"/>
    <property type="evidence" value="ECO:0007669"/>
    <property type="project" value="TreeGrafter"/>
</dbReference>
<dbReference type="EMBL" id="SWFT01000018">
    <property type="protein sequence ID" value="KAA8907891.1"/>
    <property type="molecule type" value="Genomic_DNA"/>
</dbReference>
<dbReference type="GeneID" id="54778954"/>
<keyword evidence="2" id="KW-0812">Transmembrane</keyword>
<feature type="region of interest" description="Disordered" evidence="1">
    <location>
        <begin position="1"/>
        <end position="67"/>
    </location>
</feature>